<organism evidence="3">
    <name type="scientific">Streptantibioticus silvisoli</name>
    <dbReference type="NCBI Taxonomy" id="2705255"/>
    <lineage>
        <taxon>Bacteria</taxon>
        <taxon>Bacillati</taxon>
        <taxon>Actinomycetota</taxon>
        <taxon>Actinomycetes</taxon>
        <taxon>Kitasatosporales</taxon>
        <taxon>Streptomycetaceae</taxon>
        <taxon>Streptantibioticus</taxon>
    </lineage>
</organism>
<evidence type="ECO:0000313" key="3">
    <source>
        <dbReference type="EMBL" id="MDI5971022.1"/>
    </source>
</evidence>
<reference evidence="3 4" key="1">
    <citation type="submission" date="2023-05" db="EMBL/GenBank/DDBJ databases">
        <title>Streptantibioticus silvisoli sp. nov., acidotolerant actinomycetes 1 from pine litter.</title>
        <authorList>
            <person name="Swiecimska M."/>
            <person name="Golinska P."/>
            <person name="Sangal V."/>
            <person name="Wachnowicz B."/>
            <person name="Goodfellow M."/>
        </authorList>
    </citation>
    <scope>NUCLEOTIDE SEQUENCE</scope>
    <source>
        <strain evidence="3">SL13</strain>
        <strain evidence="2 4">SL54</strain>
    </source>
</reference>
<dbReference type="RefSeq" id="WP_271314732.1">
    <property type="nucleotide sequence ID" value="NZ_JAAGKO020000001.1"/>
</dbReference>
<protein>
    <submittedName>
        <fullName evidence="3">DUF6518 family protein</fullName>
    </submittedName>
</protein>
<comment type="caution">
    <text evidence="3">The sequence shown here is derived from an EMBL/GenBank/DDBJ whole genome shotgun (WGS) entry which is preliminary data.</text>
</comment>
<gene>
    <name evidence="2" type="ORF">POF43_000515</name>
    <name evidence="3" type="ORF">POF50_017010</name>
</gene>
<dbReference type="EMBL" id="JAAGKO020000001">
    <property type="protein sequence ID" value="MDI5961221.1"/>
    <property type="molecule type" value="Genomic_DNA"/>
</dbReference>
<dbReference type="EMBL" id="JABXJJ020000019">
    <property type="protein sequence ID" value="MDI5971022.1"/>
    <property type="molecule type" value="Genomic_DNA"/>
</dbReference>
<keyword evidence="1" id="KW-0812">Transmembrane</keyword>
<evidence type="ECO:0000313" key="4">
    <source>
        <dbReference type="Proteomes" id="UP001156398"/>
    </source>
</evidence>
<feature type="transmembrane region" description="Helical" evidence="1">
    <location>
        <begin position="162"/>
        <end position="179"/>
    </location>
</feature>
<dbReference type="Proteomes" id="UP001156398">
    <property type="component" value="Unassembled WGS sequence"/>
</dbReference>
<keyword evidence="4" id="KW-1185">Reference proteome</keyword>
<evidence type="ECO:0000256" key="1">
    <source>
        <dbReference type="SAM" id="Phobius"/>
    </source>
</evidence>
<feature type="transmembrane region" description="Helical" evidence="1">
    <location>
        <begin position="18"/>
        <end position="40"/>
    </location>
</feature>
<evidence type="ECO:0000313" key="2">
    <source>
        <dbReference type="EMBL" id="MDI5961221.1"/>
    </source>
</evidence>
<name>A0AA90K9L9_9ACTN</name>
<sequence length="213" mass="22348">MTTASTPAPATREASVRAWAGSVAGGLLLGVLTNLAQGWLPGAWNQIANSGAVWTVAAFVAGALVTGRVTLAVRAVAGLLAELAVVVGYYGYAEFGRHGIGSLYAPLIWTVMALVAGPLFGIAGTWWRREPDVRRRIAGLAALAGVFGQEGLRYAWVLHYAAQAWACLGCVVVLSLALARTHRERPLTLLAAVPFSLVAYVIIDLGFLNHTVG</sequence>
<dbReference type="AlphaFoldDB" id="A0AA90K9L9"/>
<proteinExistence type="predicted"/>
<keyword evidence="1" id="KW-0472">Membrane</keyword>
<keyword evidence="1" id="KW-1133">Transmembrane helix</keyword>
<accession>A0AA90K9L9</accession>
<feature type="transmembrane region" description="Helical" evidence="1">
    <location>
        <begin position="104"/>
        <end position="125"/>
    </location>
</feature>
<feature type="transmembrane region" description="Helical" evidence="1">
    <location>
        <begin position="186"/>
        <end position="208"/>
    </location>
</feature>
<dbReference type="InterPro" id="IPR045393">
    <property type="entry name" value="DUF6518"/>
</dbReference>
<feature type="transmembrane region" description="Helical" evidence="1">
    <location>
        <begin position="72"/>
        <end position="92"/>
    </location>
</feature>
<dbReference type="Pfam" id="PF20128">
    <property type="entry name" value="DUF6518"/>
    <property type="match status" value="1"/>
</dbReference>
<feature type="transmembrane region" description="Helical" evidence="1">
    <location>
        <begin position="46"/>
        <end position="65"/>
    </location>
</feature>